<dbReference type="PANTHER" id="PTHR11361:SF99">
    <property type="entry name" value="DNA MISMATCH REPAIR PROTEIN"/>
    <property type="match status" value="1"/>
</dbReference>
<dbReference type="STRING" id="1195760.SAMN05444281_0735"/>
<dbReference type="Proteomes" id="UP000184109">
    <property type="component" value="Unassembled WGS sequence"/>
</dbReference>
<dbReference type="GO" id="GO:0006298">
    <property type="term" value="P:mismatch repair"/>
    <property type="evidence" value="ECO:0007669"/>
    <property type="project" value="InterPro"/>
</dbReference>
<dbReference type="GO" id="GO:0005829">
    <property type="term" value="C:cytosol"/>
    <property type="evidence" value="ECO:0007669"/>
    <property type="project" value="TreeGrafter"/>
</dbReference>
<dbReference type="GO" id="GO:0005524">
    <property type="term" value="F:ATP binding"/>
    <property type="evidence" value="ECO:0007669"/>
    <property type="project" value="UniProtKB-KW"/>
</dbReference>
<proteinExistence type="predicted"/>
<keyword evidence="3" id="KW-0238">DNA-binding</keyword>
<evidence type="ECO:0000256" key="2">
    <source>
        <dbReference type="ARBA" id="ARBA00022840"/>
    </source>
</evidence>
<evidence type="ECO:0000256" key="1">
    <source>
        <dbReference type="ARBA" id="ARBA00022741"/>
    </source>
</evidence>
<dbReference type="GO" id="GO:0140664">
    <property type="term" value="F:ATP-dependent DNA damage sensor activity"/>
    <property type="evidence" value="ECO:0007669"/>
    <property type="project" value="InterPro"/>
</dbReference>
<evidence type="ECO:0000259" key="5">
    <source>
        <dbReference type="SMART" id="SM00534"/>
    </source>
</evidence>
<accession>A0A1M5T7E4</accession>
<dbReference type="SMART" id="SM00534">
    <property type="entry name" value="MUTSac"/>
    <property type="match status" value="1"/>
</dbReference>
<keyword evidence="4" id="KW-0472">Membrane</keyword>
<keyword evidence="2" id="KW-0067">ATP-binding</keyword>
<evidence type="ECO:0000313" key="6">
    <source>
        <dbReference type="EMBL" id="SHH46675.1"/>
    </source>
</evidence>
<sequence length="587" mass="68133">MIEYYKTKKLKHQEQLQKTQYQLNWLSSLRFIIFCSTIISIYLFWNHKNIIIVTSFLLGVILFVFFLNKYLNLTRKKKLLQKLIDINTTEIEIIKGNYLHLDTGEEFINPTHFYSHDIDLFGKGSFFQFINRTATKKGKLNLSKILTDNNINDIPKKQEAIHELSEKSDWRQLFSATAKLIEITTPVDIILEWIEKHKSLFSKKTVLISNLFSTITFILIIGSSFNLFNVNYLFAWFFLGVIISGLYVKKVNIIHKKATETTTTFHQYYKILELIEKEQFHSNLLKNEQKKLYQKNQKASDIFKAFAKILDALDQRNNIIVALVRNGLFLSDMKQANKIETWIAEHKNITREWFDLIAFFDAQNSLANFKFNHSNFIFPEISDTKTVIKATNLGHPLIHKHKRIPNNCLIDTHSFFIITGSNMAGKSTFLRTVALNIMMANIGLPVCADNMKYKPIKLVTSMRTADSLTDNTSYFFAEIKRLKFVIETIKNEPYFILLDEILKGTNSVDKANGSHQFIEKLIDSKATGMIATHDISLCSIADTHSEIQNYYFDSEVINNELVFDYLLKNGICKNMNASFLLKKMEII</sequence>
<organism evidence="6 7">
    <name type="scientific">Wenyingzhuangia marina</name>
    <dbReference type="NCBI Taxonomy" id="1195760"/>
    <lineage>
        <taxon>Bacteria</taxon>
        <taxon>Pseudomonadati</taxon>
        <taxon>Bacteroidota</taxon>
        <taxon>Flavobacteriia</taxon>
        <taxon>Flavobacteriales</taxon>
        <taxon>Flavobacteriaceae</taxon>
        <taxon>Wenyingzhuangia</taxon>
    </lineage>
</organism>
<dbReference type="InterPro" id="IPR045076">
    <property type="entry name" value="MutS"/>
</dbReference>
<dbReference type="PANTHER" id="PTHR11361">
    <property type="entry name" value="DNA MISMATCH REPAIR PROTEIN MUTS FAMILY MEMBER"/>
    <property type="match status" value="1"/>
</dbReference>
<dbReference type="InterPro" id="IPR027417">
    <property type="entry name" value="P-loop_NTPase"/>
</dbReference>
<dbReference type="GO" id="GO:0030983">
    <property type="term" value="F:mismatched DNA binding"/>
    <property type="evidence" value="ECO:0007669"/>
    <property type="project" value="InterPro"/>
</dbReference>
<keyword evidence="4" id="KW-1133">Transmembrane helix</keyword>
<dbReference type="Gene3D" id="3.40.50.300">
    <property type="entry name" value="P-loop containing nucleotide triphosphate hydrolases"/>
    <property type="match status" value="1"/>
</dbReference>
<dbReference type="SUPFAM" id="SSF52540">
    <property type="entry name" value="P-loop containing nucleoside triphosphate hydrolases"/>
    <property type="match status" value="1"/>
</dbReference>
<feature type="transmembrane region" description="Helical" evidence="4">
    <location>
        <begin position="206"/>
        <end position="225"/>
    </location>
</feature>
<feature type="domain" description="DNA mismatch repair proteins mutS family" evidence="5">
    <location>
        <begin position="413"/>
        <end position="585"/>
    </location>
</feature>
<keyword evidence="7" id="KW-1185">Reference proteome</keyword>
<dbReference type="InterPro" id="IPR000432">
    <property type="entry name" value="DNA_mismatch_repair_MutS_C"/>
</dbReference>
<gene>
    <name evidence="6" type="ORF">SAMN05444281_0735</name>
</gene>
<evidence type="ECO:0000313" key="7">
    <source>
        <dbReference type="Proteomes" id="UP000184109"/>
    </source>
</evidence>
<dbReference type="AlphaFoldDB" id="A0A1M5T7E4"/>
<evidence type="ECO:0000256" key="3">
    <source>
        <dbReference type="ARBA" id="ARBA00023125"/>
    </source>
</evidence>
<protein>
    <submittedName>
        <fullName evidence="6">DNA mismatch repair ATPase MutS</fullName>
    </submittedName>
</protein>
<dbReference type="Pfam" id="PF00488">
    <property type="entry name" value="MutS_V"/>
    <property type="match status" value="1"/>
</dbReference>
<evidence type="ECO:0000256" key="4">
    <source>
        <dbReference type="SAM" id="Phobius"/>
    </source>
</evidence>
<feature type="transmembrane region" description="Helical" evidence="4">
    <location>
        <begin position="231"/>
        <end position="248"/>
    </location>
</feature>
<name>A0A1M5T7E4_9FLAO</name>
<dbReference type="OrthoDB" id="9802448at2"/>
<keyword evidence="1" id="KW-0547">Nucleotide-binding</keyword>
<feature type="transmembrane region" description="Helical" evidence="4">
    <location>
        <begin position="21"/>
        <end position="44"/>
    </location>
</feature>
<dbReference type="EMBL" id="FQXQ01000001">
    <property type="protein sequence ID" value="SHH46675.1"/>
    <property type="molecule type" value="Genomic_DNA"/>
</dbReference>
<keyword evidence="4" id="KW-0812">Transmembrane</keyword>
<reference evidence="7" key="1">
    <citation type="submission" date="2016-11" db="EMBL/GenBank/DDBJ databases">
        <authorList>
            <person name="Varghese N."/>
            <person name="Submissions S."/>
        </authorList>
    </citation>
    <scope>NUCLEOTIDE SEQUENCE [LARGE SCALE GENOMIC DNA]</scope>
    <source>
        <strain evidence="7">DSM 100572</strain>
    </source>
</reference>
<dbReference type="RefSeq" id="WP_073118331.1">
    <property type="nucleotide sequence ID" value="NZ_BMEN01000001.1"/>
</dbReference>
<feature type="transmembrane region" description="Helical" evidence="4">
    <location>
        <begin position="50"/>
        <end position="71"/>
    </location>
</feature>